<dbReference type="AlphaFoldDB" id="A0A437RQH3"/>
<dbReference type="OrthoDB" id="8522748at2"/>
<dbReference type="SUPFAM" id="SSF53822">
    <property type="entry name" value="Periplasmic binding protein-like I"/>
    <property type="match status" value="1"/>
</dbReference>
<keyword evidence="2 3" id="KW-0732">Signal</keyword>
<keyword evidence="6" id="KW-1185">Reference proteome</keyword>
<evidence type="ECO:0000313" key="6">
    <source>
        <dbReference type="Proteomes" id="UP000285575"/>
    </source>
</evidence>
<dbReference type="RefSeq" id="WP_128226681.1">
    <property type="nucleotide sequence ID" value="NZ_SACR01000001.1"/>
</dbReference>
<dbReference type="InterPro" id="IPR028082">
    <property type="entry name" value="Peripla_BP_I"/>
</dbReference>
<comment type="similarity">
    <text evidence="1">Belongs to the leucine-binding protein family.</text>
</comment>
<dbReference type="PANTHER" id="PTHR30483:SF6">
    <property type="entry name" value="PERIPLASMIC BINDING PROTEIN OF ABC TRANSPORTER FOR NATURAL AMINO ACIDS"/>
    <property type="match status" value="1"/>
</dbReference>
<organism evidence="5 6">
    <name type="scientific">Rubrivivax rivuli</name>
    <dbReference type="NCBI Taxonomy" id="1862385"/>
    <lineage>
        <taxon>Bacteria</taxon>
        <taxon>Pseudomonadati</taxon>
        <taxon>Pseudomonadota</taxon>
        <taxon>Betaproteobacteria</taxon>
        <taxon>Burkholderiales</taxon>
        <taxon>Sphaerotilaceae</taxon>
        <taxon>Rubrivivax</taxon>
    </lineage>
</organism>
<name>A0A437RQH3_9BURK</name>
<comment type="caution">
    <text evidence="5">The sequence shown here is derived from an EMBL/GenBank/DDBJ whole genome shotgun (WGS) entry which is preliminary data.</text>
</comment>
<evidence type="ECO:0000256" key="2">
    <source>
        <dbReference type="ARBA" id="ARBA00022729"/>
    </source>
</evidence>
<dbReference type="PANTHER" id="PTHR30483">
    <property type="entry name" value="LEUCINE-SPECIFIC-BINDING PROTEIN"/>
    <property type="match status" value="1"/>
</dbReference>
<feature type="signal peptide" evidence="3">
    <location>
        <begin position="1"/>
        <end position="24"/>
    </location>
</feature>
<sequence length="388" mass="40813">MSFRPALSTLALACGVFACSGALAQNAPIKVGLMLPATGTFAALGDAIEKGFKLHVQEQGGKLGGREVQYFKVDDESDPAKATDNVNKLIKRDQVDVLVGTVHSGVALAMARAARESNTLMIVPNAGADALTGAQCAPNIFRSSFSNWQPGYAAGVVAAGKGYKRAMSITWNYAAGNEAVKGFTEGFEKGGGKVMKELSLPFPGVEFQALLTEIAAQKPDVVFAFFAGGGAVKFVKDYDAAGLKKAVPLVVSGFVTDGTLEAQGASAQGILSTLHYADNLDTPRNNAFRKAYAISYKQQPDVYAVQGYDAAQMLAAGLNAVKGDIKQREALQAAMAKAVIDSPRGKFSLSPQRNPVQDIYLREVKGVNNETRGVAVKALADPGRGCRL</sequence>
<dbReference type="PROSITE" id="PS51257">
    <property type="entry name" value="PROKAR_LIPOPROTEIN"/>
    <property type="match status" value="1"/>
</dbReference>
<evidence type="ECO:0000259" key="4">
    <source>
        <dbReference type="Pfam" id="PF13458"/>
    </source>
</evidence>
<dbReference type="CDD" id="cd20014">
    <property type="entry name" value="PBP1_RPA0668_benzoate-like"/>
    <property type="match status" value="1"/>
</dbReference>
<dbReference type="Pfam" id="PF13458">
    <property type="entry name" value="Peripla_BP_6"/>
    <property type="match status" value="1"/>
</dbReference>
<dbReference type="Gene3D" id="3.40.50.2300">
    <property type="match status" value="2"/>
</dbReference>
<dbReference type="InterPro" id="IPR051010">
    <property type="entry name" value="BCAA_transport"/>
</dbReference>
<evidence type="ECO:0000313" key="5">
    <source>
        <dbReference type="EMBL" id="RVU49040.1"/>
    </source>
</evidence>
<reference evidence="5 6" key="1">
    <citation type="submission" date="2019-01" db="EMBL/GenBank/DDBJ databases">
        <authorList>
            <person name="Chen W.-M."/>
        </authorList>
    </citation>
    <scope>NUCLEOTIDE SEQUENCE [LARGE SCALE GENOMIC DNA]</scope>
    <source>
        <strain evidence="5 6">KYPY4</strain>
    </source>
</reference>
<accession>A0A437RQH3</accession>
<protein>
    <submittedName>
        <fullName evidence="5">ABC transporter permease</fullName>
    </submittedName>
</protein>
<evidence type="ECO:0000256" key="3">
    <source>
        <dbReference type="SAM" id="SignalP"/>
    </source>
</evidence>
<gene>
    <name evidence="5" type="ORF">EOE66_00155</name>
</gene>
<feature type="domain" description="Leucine-binding protein" evidence="4">
    <location>
        <begin position="28"/>
        <end position="365"/>
    </location>
</feature>
<dbReference type="InterPro" id="IPR028081">
    <property type="entry name" value="Leu-bd"/>
</dbReference>
<feature type="chain" id="PRO_5019086723" evidence="3">
    <location>
        <begin position="25"/>
        <end position="388"/>
    </location>
</feature>
<proteinExistence type="inferred from homology"/>
<dbReference type="Proteomes" id="UP000285575">
    <property type="component" value="Unassembled WGS sequence"/>
</dbReference>
<dbReference type="EMBL" id="SACR01000001">
    <property type="protein sequence ID" value="RVU49040.1"/>
    <property type="molecule type" value="Genomic_DNA"/>
</dbReference>
<evidence type="ECO:0000256" key="1">
    <source>
        <dbReference type="ARBA" id="ARBA00010062"/>
    </source>
</evidence>